<evidence type="ECO:0000256" key="1">
    <source>
        <dbReference type="SAM" id="Coils"/>
    </source>
</evidence>
<protein>
    <submittedName>
        <fullName evidence="4">T9SS type A sorting domain-containing protein</fullName>
    </submittedName>
</protein>
<dbReference type="AlphaFoldDB" id="A0A4Q5LDZ0"/>
<keyword evidence="1" id="KW-0175">Coiled coil</keyword>
<feature type="domain" description="Secretion system C-terminal sorting" evidence="3">
    <location>
        <begin position="203"/>
        <end position="279"/>
    </location>
</feature>
<proteinExistence type="predicted"/>
<feature type="signal peptide" evidence="2">
    <location>
        <begin position="1"/>
        <end position="25"/>
    </location>
</feature>
<dbReference type="OrthoDB" id="881643at2"/>
<dbReference type="NCBIfam" id="TIGR04183">
    <property type="entry name" value="Por_Secre_tail"/>
    <property type="match status" value="1"/>
</dbReference>
<keyword evidence="2" id="KW-0732">Signal</keyword>
<organism evidence="4 5">
    <name type="scientific">Hymenobacter persicinus</name>
    <dbReference type="NCBI Taxonomy" id="2025506"/>
    <lineage>
        <taxon>Bacteria</taxon>
        <taxon>Pseudomonadati</taxon>
        <taxon>Bacteroidota</taxon>
        <taxon>Cytophagia</taxon>
        <taxon>Cytophagales</taxon>
        <taxon>Hymenobacteraceae</taxon>
        <taxon>Hymenobacter</taxon>
    </lineage>
</organism>
<evidence type="ECO:0000313" key="4">
    <source>
        <dbReference type="EMBL" id="RYU82139.1"/>
    </source>
</evidence>
<dbReference type="EMBL" id="SEWE01000007">
    <property type="protein sequence ID" value="RYU82139.1"/>
    <property type="molecule type" value="Genomic_DNA"/>
</dbReference>
<evidence type="ECO:0000259" key="3">
    <source>
        <dbReference type="Pfam" id="PF18962"/>
    </source>
</evidence>
<gene>
    <name evidence="4" type="ORF">EWM57_04985</name>
</gene>
<reference evidence="4 5" key="1">
    <citation type="submission" date="2019-02" db="EMBL/GenBank/DDBJ databases">
        <title>Bacterial novel species isolated from soil.</title>
        <authorList>
            <person name="Jung H.-Y."/>
        </authorList>
    </citation>
    <scope>NUCLEOTIDE SEQUENCE [LARGE SCALE GENOMIC DNA]</scope>
    <source>
        <strain evidence="4 5">1-3-3-3</strain>
    </source>
</reference>
<dbReference type="Pfam" id="PF18962">
    <property type="entry name" value="Por_Secre_tail"/>
    <property type="match status" value="1"/>
</dbReference>
<feature type="chain" id="PRO_5020971983" evidence="2">
    <location>
        <begin position="26"/>
        <end position="282"/>
    </location>
</feature>
<sequence length="282" mass="31013">MQTTLLKPLALLLLALFTAAAPLRAQTPEARPGRPEIRAYYQANVLPVVRQQRQKLDAQLSAADQTQLATYRAQLRDLRQRGQALRLHLRPAGEATQARPALTDAQRQQVQQLRAEGQAIRQNVAQLARKYEAAIAQLAQEIAPQKARWQADIQALADKNASPEQRVSRGRHGLSILDKPARFLLFEVPAPVSATPAAAGSTVFPNPAVSTAQLEFAVKKAGPVTVEVLDGRGTVLRTLVQNEPREKGLHTVSTSVEELPAGTYFYKITTRTGVETQRFVRQ</sequence>
<evidence type="ECO:0000313" key="5">
    <source>
        <dbReference type="Proteomes" id="UP000294155"/>
    </source>
</evidence>
<dbReference type="Gene3D" id="2.60.40.4070">
    <property type="match status" value="1"/>
</dbReference>
<evidence type="ECO:0000256" key="2">
    <source>
        <dbReference type="SAM" id="SignalP"/>
    </source>
</evidence>
<dbReference type="RefSeq" id="WP_129920035.1">
    <property type="nucleotide sequence ID" value="NZ_SEWE01000007.1"/>
</dbReference>
<name>A0A4Q5LDZ0_9BACT</name>
<keyword evidence="5" id="KW-1185">Reference proteome</keyword>
<dbReference type="Proteomes" id="UP000294155">
    <property type="component" value="Unassembled WGS sequence"/>
</dbReference>
<feature type="coiled-coil region" evidence="1">
    <location>
        <begin position="110"/>
        <end position="141"/>
    </location>
</feature>
<dbReference type="InterPro" id="IPR026444">
    <property type="entry name" value="Secre_tail"/>
</dbReference>
<comment type="caution">
    <text evidence="4">The sequence shown here is derived from an EMBL/GenBank/DDBJ whole genome shotgun (WGS) entry which is preliminary data.</text>
</comment>
<accession>A0A4Q5LDZ0</accession>